<dbReference type="AlphaFoldDB" id="A0A2R9SV33"/>
<sequence>MTDFEAIYQKYLKEQKNEAEPRRLEMLERELIGTKLENINPIFLLRKTVSSSSFISKIDFPSTIT</sequence>
<keyword evidence="2" id="KW-1185">Reference proteome</keyword>
<dbReference type="EMBL" id="ADHJ01000022">
    <property type="protein sequence ID" value="EFU41216.1"/>
    <property type="molecule type" value="Genomic_DNA"/>
</dbReference>
<organism evidence="1 2">
    <name type="scientific">Paenibacillus vortex V453</name>
    <dbReference type="NCBI Taxonomy" id="715225"/>
    <lineage>
        <taxon>Bacteria</taxon>
        <taxon>Bacillati</taxon>
        <taxon>Bacillota</taxon>
        <taxon>Bacilli</taxon>
        <taxon>Bacillales</taxon>
        <taxon>Paenibacillaceae</taxon>
        <taxon>Paenibacillus</taxon>
    </lineage>
</organism>
<gene>
    <name evidence="1" type="ORF">PVOR_14924</name>
</gene>
<protein>
    <submittedName>
        <fullName evidence="1">Uncharacterized protein</fullName>
    </submittedName>
</protein>
<proteinExistence type="predicted"/>
<name>A0A2R9SV33_9BACL</name>
<dbReference type="Proteomes" id="UP000003094">
    <property type="component" value="Unassembled WGS sequence"/>
</dbReference>
<dbReference type="KEGG" id="pvo:PVOR_14924"/>
<accession>A0A2R9SV33</accession>
<comment type="caution">
    <text evidence="1">The sequence shown here is derived from an EMBL/GenBank/DDBJ whole genome shotgun (WGS) entry which is preliminary data.</text>
</comment>
<evidence type="ECO:0000313" key="1">
    <source>
        <dbReference type="EMBL" id="EFU41216.1"/>
    </source>
</evidence>
<reference evidence="1 2" key="1">
    <citation type="journal article" date="2010" name="BMC Genomics">
        <title>Genome sequence of the pattern forming Paenibacillus vortex bacterium reveals potential for thriving in complex environments.</title>
        <authorList>
            <person name="Sirota-Madi A."/>
            <person name="Olender T."/>
            <person name="Helman Y."/>
            <person name="Ingham C."/>
            <person name="Brainis I."/>
            <person name="Roth D."/>
            <person name="Hagi E."/>
            <person name="Brodsky L."/>
            <person name="Leshkowitz D."/>
            <person name="Galatenko V."/>
            <person name="Nikolaev V."/>
            <person name="Mugasimangalam R.C."/>
            <person name="Bransburg-Zabary S."/>
            <person name="Gutnick D.L."/>
            <person name="Lancet D."/>
            <person name="Ben-Jacob E."/>
        </authorList>
    </citation>
    <scope>NUCLEOTIDE SEQUENCE [LARGE SCALE GENOMIC DNA]</scope>
    <source>
        <strain evidence="1 2">V453</strain>
    </source>
</reference>
<evidence type="ECO:0000313" key="2">
    <source>
        <dbReference type="Proteomes" id="UP000003094"/>
    </source>
</evidence>